<dbReference type="PRINTS" id="PR00411">
    <property type="entry name" value="PNDRDTASEI"/>
</dbReference>
<dbReference type="AlphaFoldDB" id="A0A031K402"/>
<evidence type="ECO:0000256" key="1">
    <source>
        <dbReference type="ARBA" id="ARBA00007532"/>
    </source>
</evidence>
<dbReference type="GO" id="GO:0050660">
    <property type="term" value="F:flavin adenine dinucleotide binding"/>
    <property type="evidence" value="ECO:0007669"/>
    <property type="project" value="InterPro"/>
</dbReference>
<evidence type="ECO:0000256" key="2">
    <source>
        <dbReference type="ARBA" id="ARBA00022630"/>
    </source>
</evidence>
<feature type="binding site" evidence="8">
    <location>
        <position position="262"/>
    </location>
    <ligand>
        <name>NAD(+)</name>
        <dbReference type="ChEBI" id="CHEBI:57540"/>
    </ligand>
</feature>
<keyword evidence="4 10" id="KW-0560">Oxidoreductase</keyword>
<dbReference type="InterPro" id="IPR004099">
    <property type="entry name" value="Pyr_nucl-diS_OxRdtase_dimer"/>
</dbReference>
<comment type="cofactor">
    <cofactor evidence="8">
        <name>FAD</name>
        <dbReference type="ChEBI" id="CHEBI:57692"/>
    </cofactor>
    <text evidence="8">Binds 1 FAD per subunit.</text>
</comment>
<dbReference type="GO" id="GO:0034599">
    <property type="term" value="P:cellular response to oxidative stress"/>
    <property type="evidence" value="ECO:0007669"/>
    <property type="project" value="TreeGrafter"/>
</dbReference>
<gene>
    <name evidence="13" type="ORF">BV97_01132</name>
</gene>
<dbReference type="PROSITE" id="PS00076">
    <property type="entry name" value="PYRIDINE_REDOX_1"/>
    <property type="match status" value="1"/>
</dbReference>
<feature type="binding site" evidence="8">
    <location>
        <begin position="173"/>
        <end position="180"/>
    </location>
    <ligand>
        <name>NAD(+)</name>
        <dbReference type="ChEBI" id="CHEBI:57540"/>
    </ligand>
</feature>
<dbReference type="PANTHER" id="PTHR42737:SF2">
    <property type="entry name" value="GLUTATHIONE REDUCTASE"/>
    <property type="match status" value="1"/>
</dbReference>
<comment type="caution">
    <text evidence="13">The sequence shown here is derived from an EMBL/GenBank/DDBJ whole genome shotgun (WGS) entry which is preliminary data.</text>
</comment>
<organism evidence="13 14">
    <name type="scientific">Novosphingobium resinovorum</name>
    <dbReference type="NCBI Taxonomy" id="158500"/>
    <lineage>
        <taxon>Bacteria</taxon>
        <taxon>Pseudomonadati</taxon>
        <taxon>Pseudomonadota</taxon>
        <taxon>Alphaproteobacteria</taxon>
        <taxon>Sphingomonadales</taxon>
        <taxon>Sphingomonadaceae</taxon>
        <taxon>Novosphingobium</taxon>
    </lineage>
</organism>
<dbReference type="PATRIC" id="fig|158500.4.peg.1163"/>
<evidence type="ECO:0000256" key="10">
    <source>
        <dbReference type="RuleBase" id="RU003691"/>
    </source>
</evidence>
<dbReference type="eggNOG" id="COG1249">
    <property type="taxonomic scope" value="Bacteria"/>
</dbReference>
<evidence type="ECO:0000256" key="3">
    <source>
        <dbReference type="ARBA" id="ARBA00022827"/>
    </source>
</evidence>
<evidence type="ECO:0000259" key="12">
    <source>
        <dbReference type="Pfam" id="PF07992"/>
    </source>
</evidence>
<feature type="binding site" evidence="8">
    <location>
        <position position="50"/>
    </location>
    <ligand>
        <name>FAD</name>
        <dbReference type="ChEBI" id="CHEBI:57692"/>
    </ligand>
</feature>
<keyword evidence="6 10" id="KW-0676">Redox-active center</keyword>
<comment type="similarity">
    <text evidence="1 10">Belongs to the class-I pyridine nucleotide-disulfide oxidoreductase family.</text>
</comment>
<feature type="domain" description="FAD/NAD(P)-binding" evidence="12">
    <location>
        <begin position="4"/>
        <end position="318"/>
    </location>
</feature>
<evidence type="ECO:0000313" key="14">
    <source>
        <dbReference type="Proteomes" id="UP000024329"/>
    </source>
</evidence>
<feature type="disulfide bond" description="Redox-active" evidence="9">
    <location>
        <begin position="41"/>
        <end position="46"/>
    </location>
</feature>
<evidence type="ECO:0000256" key="5">
    <source>
        <dbReference type="ARBA" id="ARBA00023157"/>
    </source>
</evidence>
<protein>
    <submittedName>
        <fullName evidence="13">Glutathione reductase</fullName>
    </submittedName>
</protein>
<sequence>MFDFDLFVIGAGSGGVRAARASAAHGARVAIAEEFRVGGTCVIRGCVPKKMLFYGAQFAEDLHNAKRFGWTIGDALFDWKALQKAVLDDVDRLNGLYQQTLDNNRATTYHHRARIVGPNEVELADGTRITAATILIATGATPVVPHVEGAEFGVTSNEAFEIDALPRDIVIAGSGYIAIEFAGIFNALGSRVTIVNRSNRLLAGFDEQIRDRLLAISLANGINFRFNARFEKIARDAAGELNIHLDDGGEPISCDTLLFAIGRRPNSDGIGLDDLGVALDDSGAVKVDAQGRTNIPSIYAIGDVTNRIQLTPIAIREGQAFADTMFGGRPNTVDYDHVPSAVFSHPPLAGVGLTEREAREGLESVSVHVSDFRPMKNVLAGRDERALFKMICDATTGRIVGLHMIGPEAPELLQIAAVAVKAGLTKQDFDDTVALHPSMAEELVLLK</sequence>
<dbReference type="InterPro" id="IPR046952">
    <property type="entry name" value="GSHR/TRXR-like"/>
</dbReference>
<dbReference type="Gene3D" id="3.30.390.30">
    <property type="match status" value="1"/>
</dbReference>
<dbReference type="GO" id="GO:0045454">
    <property type="term" value="P:cell redox homeostasis"/>
    <property type="evidence" value="ECO:0007669"/>
    <property type="project" value="InterPro"/>
</dbReference>
<evidence type="ECO:0000259" key="11">
    <source>
        <dbReference type="Pfam" id="PF02852"/>
    </source>
</evidence>
<dbReference type="EMBL" id="JFYZ01000002">
    <property type="protein sequence ID" value="EZP83939.1"/>
    <property type="molecule type" value="Genomic_DNA"/>
</dbReference>
<keyword evidence="2 10" id="KW-0285">Flavoprotein</keyword>
<keyword evidence="8" id="KW-0520">NAD</keyword>
<feature type="binding site" evidence="8">
    <location>
        <position position="303"/>
    </location>
    <ligand>
        <name>FAD</name>
        <dbReference type="ChEBI" id="CHEBI:57692"/>
    </ligand>
</feature>
<dbReference type="Gene3D" id="3.50.50.60">
    <property type="entry name" value="FAD/NAD(P)-binding domain"/>
    <property type="match status" value="2"/>
</dbReference>
<dbReference type="PANTHER" id="PTHR42737">
    <property type="entry name" value="GLUTATHIONE REDUCTASE"/>
    <property type="match status" value="1"/>
</dbReference>
<dbReference type="InterPro" id="IPR001100">
    <property type="entry name" value="Pyr_nuc-diS_OxRdtase"/>
</dbReference>
<evidence type="ECO:0000256" key="4">
    <source>
        <dbReference type="ARBA" id="ARBA00023002"/>
    </source>
</evidence>
<dbReference type="RefSeq" id="WP_036523903.1">
    <property type="nucleotide sequence ID" value="NZ_JFYZ01000002.1"/>
</dbReference>
<keyword evidence="8" id="KW-0547">Nucleotide-binding</keyword>
<dbReference type="InterPro" id="IPR036188">
    <property type="entry name" value="FAD/NAD-bd_sf"/>
</dbReference>
<feature type="domain" description="Pyridine nucleotide-disulphide oxidoreductase dimerisation" evidence="11">
    <location>
        <begin position="338"/>
        <end position="444"/>
    </location>
</feature>
<dbReference type="PRINTS" id="PR00368">
    <property type="entry name" value="FADPNR"/>
</dbReference>
<dbReference type="Pfam" id="PF07992">
    <property type="entry name" value="Pyr_redox_2"/>
    <property type="match status" value="1"/>
</dbReference>
<evidence type="ECO:0000256" key="6">
    <source>
        <dbReference type="ARBA" id="ARBA00023284"/>
    </source>
</evidence>
<dbReference type="NCBIfam" id="NF004776">
    <property type="entry name" value="PRK06116.1"/>
    <property type="match status" value="1"/>
</dbReference>
<proteinExistence type="inferred from homology"/>
<evidence type="ECO:0000313" key="13">
    <source>
        <dbReference type="EMBL" id="EZP83939.1"/>
    </source>
</evidence>
<feature type="active site" description="Proton acceptor" evidence="7">
    <location>
        <position position="436"/>
    </location>
</feature>
<keyword evidence="3 8" id="KW-0274">FAD</keyword>
<reference evidence="13 14" key="1">
    <citation type="submission" date="2014-03" db="EMBL/GenBank/DDBJ databases">
        <title>Whole genome sequence of Novosphingobium resinovorum KF1.</title>
        <authorList>
            <person name="Gan H.M."/>
            <person name="Gan H.Y."/>
            <person name="Chew T.H."/>
            <person name="Savka M.A."/>
        </authorList>
    </citation>
    <scope>NUCLEOTIDE SEQUENCE [LARGE SCALE GENOMIC DNA]</scope>
    <source>
        <strain evidence="13 14">KF1</strain>
    </source>
</reference>
<dbReference type="InterPro" id="IPR023753">
    <property type="entry name" value="FAD/NAD-binding_dom"/>
</dbReference>
<dbReference type="Pfam" id="PF02852">
    <property type="entry name" value="Pyr_redox_dim"/>
    <property type="match status" value="1"/>
</dbReference>
<dbReference type="InterPro" id="IPR012999">
    <property type="entry name" value="Pyr_OxRdtase_I_AS"/>
</dbReference>
<dbReference type="Proteomes" id="UP000024329">
    <property type="component" value="Unassembled WGS sequence"/>
</dbReference>
<dbReference type="SUPFAM" id="SSF51905">
    <property type="entry name" value="FAD/NAD(P)-binding domain"/>
    <property type="match status" value="1"/>
</dbReference>
<dbReference type="SUPFAM" id="SSF55424">
    <property type="entry name" value="FAD/NAD-linked reductases, dimerisation (C-terminal) domain"/>
    <property type="match status" value="1"/>
</dbReference>
<evidence type="ECO:0000256" key="7">
    <source>
        <dbReference type="PIRSR" id="PIRSR000350-2"/>
    </source>
</evidence>
<name>A0A031K402_9SPHN</name>
<evidence type="ECO:0000256" key="8">
    <source>
        <dbReference type="PIRSR" id="PIRSR000350-3"/>
    </source>
</evidence>
<accession>A0A031K402</accession>
<keyword evidence="5" id="KW-1015">Disulfide bond</keyword>
<evidence type="ECO:0000256" key="9">
    <source>
        <dbReference type="PIRSR" id="PIRSR000350-4"/>
    </source>
</evidence>
<dbReference type="GO" id="GO:0006749">
    <property type="term" value="P:glutathione metabolic process"/>
    <property type="evidence" value="ECO:0007669"/>
    <property type="project" value="TreeGrafter"/>
</dbReference>
<dbReference type="GO" id="GO:0004362">
    <property type="term" value="F:glutathione-disulfide reductase (NADPH) activity"/>
    <property type="evidence" value="ECO:0007669"/>
    <property type="project" value="TreeGrafter"/>
</dbReference>
<dbReference type="PIRSF" id="PIRSF000350">
    <property type="entry name" value="Mercury_reductase_MerA"/>
    <property type="match status" value="1"/>
</dbReference>
<dbReference type="InterPro" id="IPR016156">
    <property type="entry name" value="FAD/NAD-linked_Rdtase_dimer_sf"/>
</dbReference>
<dbReference type="GO" id="GO:0005829">
    <property type="term" value="C:cytosol"/>
    <property type="evidence" value="ECO:0007669"/>
    <property type="project" value="TreeGrafter"/>
</dbReference>